<dbReference type="PANTHER" id="PTHR16172:SF2">
    <property type="entry name" value="MAJOR FACILITATOR SUPERFAMILY DOMAIN-CONTAINING PROTEIN 6"/>
    <property type="match status" value="1"/>
</dbReference>
<dbReference type="GeneID" id="116305371"/>
<feature type="transmembrane region" description="Helical" evidence="6">
    <location>
        <begin position="344"/>
        <end position="370"/>
    </location>
</feature>
<feature type="transmembrane region" description="Helical" evidence="6">
    <location>
        <begin position="256"/>
        <end position="273"/>
    </location>
</feature>
<dbReference type="RefSeq" id="XP_031571125.1">
    <property type="nucleotide sequence ID" value="XM_031715265.1"/>
</dbReference>
<dbReference type="KEGG" id="aten:116305371"/>
<reference evidence="9" key="1">
    <citation type="submission" date="2025-08" db="UniProtKB">
        <authorList>
            <consortium name="RefSeq"/>
        </authorList>
    </citation>
    <scope>IDENTIFICATION</scope>
    <source>
        <tissue evidence="9">Tentacle</tissue>
    </source>
</reference>
<keyword evidence="3 6" id="KW-0812">Transmembrane</keyword>
<evidence type="ECO:0000256" key="4">
    <source>
        <dbReference type="ARBA" id="ARBA00022989"/>
    </source>
</evidence>
<feature type="transmembrane region" description="Helical" evidence="6">
    <location>
        <begin position="440"/>
        <end position="462"/>
    </location>
</feature>
<sequence>MEASAIHRHQNIRRLKGLLYIENRTLRFKAFYLVFFFGCGTLRNYLPVYFRHIGLNAVLTGVITGVRPFTGFISAPFFSFLADKTGCYKSILLLSLVMSVLAYFSLSFVAFVQQAKEVQPIEHVIKSNITLLQRNSIKFSTSYTTRDRGFSFGGNHHGNDRLNYPLPNHTNMGITQLDRSGKNPRHGPQFADSGLYYANESLVPLNDTSILSESMIFFASFGLIVIGDFFNAPVGAIMCSTIFYWEGSSQFGKQRVFGAIGFGLGSFLTGMAIDKTVGFNYFQLNYLKNDGSNESNPNYLTAFFLYLGVNSILLMFVSCGLDVSRESKSKIIMTHVKKILSRGMVVCFLIYIFIMGVVGGTIMLFLFWFLENLGASQSLLGLSSAIMSISEVPIFPLCAKMINAIGHVGVLFLSLTCSIIRLTCYTFLQDPWYVLLIEPLHGISLAAMWSTSISFACAVSTPDVYTTMEGVTTGFHYGLGWGLGAVIGGAFYNLYGPRNLFRWCILLCCVGYIFLGLVYILQRKDHSSVNYYRLDNNRQGSVNVDAEYEVISGDIYLNTSR</sequence>
<keyword evidence="8" id="KW-1185">Reference proteome</keyword>
<accession>A0A6P8IZA5</accession>
<evidence type="ECO:0000256" key="2">
    <source>
        <dbReference type="ARBA" id="ARBA00005241"/>
    </source>
</evidence>
<dbReference type="Proteomes" id="UP000515163">
    <property type="component" value="Unplaced"/>
</dbReference>
<dbReference type="InterPro" id="IPR036259">
    <property type="entry name" value="MFS_trans_sf"/>
</dbReference>
<dbReference type="Gene3D" id="1.20.1250.20">
    <property type="entry name" value="MFS general substrate transporter like domains"/>
    <property type="match status" value="2"/>
</dbReference>
<evidence type="ECO:0000313" key="9">
    <source>
        <dbReference type="RefSeq" id="XP_031571125.1"/>
    </source>
</evidence>
<dbReference type="InterPro" id="IPR051717">
    <property type="entry name" value="MFS_MFSD6"/>
</dbReference>
<evidence type="ECO:0000259" key="7">
    <source>
        <dbReference type="Pfam" id="PF12832"/>
    </source>
</evidence>
<feature type="transmembrane region" description="Helical" evidence="6">
    <location>
        <begin position="303"/>
        <end position="323"/>
    </location>
</feature>
<comment type="similarity">
    <text evidence="2">Belongs to the major facilitator superfamily. MFSD6 family.</text>
</comment>
<evidence type="ECO:0000256" key="6">
    <source>
        <dbReference type="SAM" id="Phobius"/>
    </source>
</evidence>
<dbReference type="PANTHER" id="PTHR16172">
    <property type="entry name" value="MAJOR FACILITATOR SUPERFAMILY DOMAIN-CONTAINING PROTEIN 6-LIKE"/>
    <property type="match status" value="1"/>
</dbReference>
<comment type="subcellular location">
    <subcellularLocation>
        <location evidence="1">Membrane</location>
        <topology evidence="1">Multi-pass membrane protein</topology>
    </subcellularLocation>
</comment>
<feature type="transmembrane region" description="Helical" evidence="6">
    <location>
        <begin position="474"/>
        <end position="494"/>
    </location>
</feature>
<feature type="transmembrane region" description="Helical" evidence="6">
    <location>
        <begin position="30"/>
        <end position="46"/>
    </location>
</feature>
<dbReference type="AlphaFoldDB" id="A0A6P8IZA5"/>
<dbReference type="Pfam" id="PF12832">
    <property type="entry name" value="MFS_1_like"/>
    <property type="match status" value="1"/>
</dbReference>
<feature type="transmembrane region" description="Helical" evidence="6">
    <location>
        <begin position="500"/>
        <end position="521"/>
    </location>
</feature>
<evidence type="ECO:0000256" key="3">
    <source>
        <dbReference type="ARBA" id="ARBA00022692"/>
    </source>
</evidence>
<organism evidence="8 9">
    <name type="scientific">Actinia tenebrosa</name>
    <name type="common">Australian red waratah sea anemone</name>
    <dbReference type="NCBI Taxonomy" id="6105"/>
    <lineage>
        <taxon>Eukaryota</taxon>
        <taxon>Metazoa</taxon>
        <taxon>Cnidaria</taxon>
        <taxon>Anthozoa</taxon>
        <taxon>Hexacorallia</taxon>
        <taxon>Actiniaria</taxon>
        <taxon>Actiniidae</taxon>
        <taxon>Actinia</taxon>
    </lineage>
</organism>
<gene>
    <name evidence="9" type="primary">LOC116305371</name>
</gene>
<dbReference type="InterPro" id="IPR024989">
    <property type="entry name" value="MFS_assoc_dom"/>
</dbReference>
<name>A0A6P8IZA5_ACTTE</name>
<feature type="domain" description="Major facilitator superfamily associated" evidence="7">
    <location>
        <begin position="26"/>
        <end position="502"/>
    </location>
</feature>
<feature type="transmembrane region" description="Helical" evidence="6">
    <location>
        <begin position="91"/>
        <end position="112"/>
    </location>
</feature>
<keyword evidence="5 6" id="KW-0472">Membrane</keyword>
<feature type="transmembrane region" description="Helical" evidence="6">
    <location>
        <begin position="410"/>
        <end position="428"/>
    </location>
</feature>
<dbReference type="OrthoDB" id="515887at2759"/>
<protein>
    <submittedName>
        <fullName evidence="9">Major facilitator superfamily domain-containing protein 6-like</fullName>
    </submittedName>
</protein>
<evidence type="ECO:0000313" key="8">
    <source>
        <dbReference type="Proteomes" id="UP000515163"/>
    </source>
</evidence>
<dbReference type="GO" id="GO:0016020">
    <property type="term" value="C:membrane"/>
    <property type="evidence" value="ECO:0007669"/>
    <property type="project" value="UniProtKB-SubCell"/>
</dbReference>
<dbReference type="InParanoid" id="A0A6P8IZA5"/>
<dbReference type="SUPFAM" id="SSF103473">
    <property type="entry name" value="MFS general substrate transporter"/>
    <property type="match status" value="1"/>
</dbReference>
<evidence type="ECO:0000256" key="1">
    <source>
        <dbReference type="ARBA" id="ARBA00004141"/>
    </source>
</evidence>
<evidence type="ECO:0000256" key="5">
    <source>
        <dbReference type="ARBA" id="ARBA00023136"/>
    </source>
</evidence>
<dbReference type="CDD" id="cd17335">
    <property type="entry name" value="MFS_MFSD6"/>
    <property type="match status" value="1"/>
</dbReference>
<keyword evidence="4 6" id="KW-1133">Transmembrane helix</keyword>
<feature type="transmembrane region" description="Helical" evidence="6">
    <location>
        <begin position="215"/>
        <end position="244"/>
    </location>
</feature>
<feature type="transmembrane region" description="Helical" evidence="6">
    <location>
        <begin position="58"/>
        <end position="79"/>
    </location>
</feature>
<proteinExistence type="inferred from homology"/>